<protein>
    <recommendedName>
        <fullName evidence="2">HTH merR-type domain-containing protein</fullName>
    </recommendedName>
</protein>
<name>A0A227KS05_9BURK</name>
<keyword evidence="4" id="KW-1185">Reference proteome</keyword>
<organism evidence="3 4">
    <name type="scientific">Turicimonas muris</name>
    <dbReference type="NCBI Taxonomy" id="1796652"/>
    <lineage>
        <taxon>Bacteria</taxon>
        <taxon>Pseudomonadati</taxon>
        <taxon>Pseudomonadota</taxon>
        <taxon>Betaproteobacteria</taxon>
        <taxon>Burkholderiales</taxon>
        <taxon>Sutterellaceae</taxon>
        <taxon>Turicimonas</taxon>
    </lineage>
</organism>
<evidence type="ECO:0000313" key="3">
    <source>
        <dbReference type="EMBL" id="OXE50405.1"/>
    </source>
</evidence>
<comment type="caution">
    <text evidence="3">The sequence shown here is derived from an EMBL/GenBank/DDBJ whole genome shotgun (WGS) entry which is preliminary data.</text>
</comment>
<feature type="region of interest" description="Disordered" evidence="1">
    <location>
        <begin position="43"/>
        <end position="64"/>
    </location>
</feature>
<dbReference type="InterPro" id="IPR000551">
    <property type="entry name" value="MerR-type_HTH_dom"/>
</dbReference>
<dbReference type="InterPro" id="IPR009061">
    <property type="entry name" value="DNA-bd_dom_put_sf"/>
</dbReference>
<dbReference type="GO" id="GO:0006355">
    <property type="term" value="P:regulation of DNA-templated transcription"/>
    <property type="evidence" value="ECO:0007669"/>
    <property type="project" value="InterPro"/>
</dbReference>
<dbReference type="Pfam" id="PF00376">
    <property type="entry name" value="MerR"/>
    <property type="match status" value="1"/>
</dbReference>
<dbReference type="SUPFAM" id="SSF46955">
    <property type="entry name" value="Putative DNA-binding domain"/>
    <property type="match status" value="1"/>
</dbReference>
<reference evidence="4" key="1">
    <citation type="submission" date="2017-05" db="EMBL/GenBank/DDBJ databases">
        <title>Improved OligoMM genomes.</title>
        <authorList>
            <person name="Garzetti D."/>
        </authorList>
    </citation>
    <scope>NUCLEOTIDE SEQUENCE [LARGE SCALE GENOMIC DNA]</scope>
    <source>
        <strain evidence="4">YL45</strain>
    </source>
</reference>
<dbReference type="Proteomes" id="UP000214610">
    <property type="component" value="Unassembled WGS sequence"/>
</dbReference>
<evidence type="ECO:0000259" key="2">
    <source>
        <dbReference type="Pfam" id="PF00376"/>
    </source>
</evidence>
<feature type="domain" description="HTH merR-type" evidence="2">
    <location>
        <begin position="9"/>
        <end position="46"/>
    </location>
</feature>
<dbReference type="Gene3D" id="1.10.1660.10">
    <property type="match status" value="1"/>
</dbReference>
<gene>
    <name evidence="3" type="ORF">ADH67_03725</name>
</gene>
<dbReference type="GO" id="GO:0003677">
    <property type="term" value="F:DNA binding"/>
    <property type="evidence" value="ECO:0007669"/>
    <property type="project" value="InterPro"/>
</dbReference>
<dbReference type="AlphaFoldDB" id="A0A227KS05"/>
<dbReference type="RefSeq" id="WP_084081627.1">
    <property type="nucleotide sequence ID" value="NZ_CAJTBZ010000014.1"/>
</dbReference>
<sequence length="64" mass="7104">MTVDFSLLSVGQLADRSGVSSATIRRWCSAGKLSETLRTVGNHRHFSSSSCSHLRKPKERRDIS</sequence>
<evidence type="ECO:0000256" key="1">
    <source>
        <dbReference type="SAM" id="MobiDB-lite"/>
    </source>
</evidence>
<accession>A0A227KS05</accession>
<dbReference type="EMBL" id="NHMP01000002">
    <property type="protein sequence ID" value="OXE50405.1"/>
    <property type="molecule type" value="Genomic_DNA"/>
</dbReference>
<evidence type="ECO:0000313" key="4">
    <source>
        <dbReference type="Proteomes" id="UP000214610"/>
    </source>
</evidence>
<proteinExistence type="predicted"/>